<keyword evidence="5" id="KW-1185">Reference proteome</keyword>
<dbReference type="PANTHER" id="PTHR10584">
    <property type="entry name" value="SUGAR KINASE"/>
    <property type="match status" value="1"/>
</dbReference>
<dbReference type="PROSITE" id="PS00584">
    <property type="entry name" value="PFKB_KINASES_2"/>
    <property type="match status" value="1"/>
</dbReference>
<evidence type="ECO:0000256" key="1">
    <source>
        <dbReference type="ARBA" id="ARBA00022679"/>
    </source>
</evidence>
<dbReference type="Proteomes" id="UP000568106">
    <property type="component" value="Unassembled WGS sequence"/>
</dbReference>
<dbReference type="EMBL" id="JACHDY010000006">
    <property type="protein sequence ID" value="MBB5319093.1"/>
    <property type="molecule type" value="Genomic_DNA"/>
</dbReference>
<dbReference type="SUPFAM" id="SSF53613">
    <property type="entry name" value="Ribokinase-like"/>
    <property type="match status" value="1"/>
</dbReference>
<feature type="domain" description="Carbohydrate kinase PfkB" evidence="3">
    <location>
        <begin position="9"/>
        <end position="294"/>
    </location>
</feature>
<dbReference type="PANTHER" id="PTHR10584:SF166">
    <property type="entry name" value="RIBOKINASE"/>
    <property type="match status" value="1"/>
</dbReference>
<reference evidence="4" key="1">
    <citation type="submission" date="2020-08" db="EMBL/GenBank/DDBJ databases">
        <title>Genomic Encyclopedia of Type Strains, Phase IV (KMG-V): Genome sequencing to study the core and pangenomes of soil and plant-associated prokaryotes.</title>
        <authorList>
            <person name="Whitman W."/>
        </authorList>
    </citation>
    <scope>NUCLEOTIDE SEQUENCE [LARGE SCALE GENOMIC DNA]</scope>
    <source>
        <strain evidence="4">M8UP27</strain>
    </source>
</reference>
<evidence type="ECO:0000313" key="4">
    <source>
        <dbReference type="EMBL" id="MBB5319093.1"/>
    </source>
</evidence>
<accession>A0A7W8MSV7</accession>
<sequence length="318" mass="34049">MAQFDITLAGEITMDLLMYGLPEELPVERELLATSMALTLGGSSAITAHNLATLGSRTGFIPQLGADPFTDLCLKALLQAGVDLSRAVSPKPGIGTGVTVLLQHEHNRRALTYPGTISGLRYEDLDLDYLASGRHFHLSSFFLQRGLRDDVPKLLATMRQAGLTTSLDTNDDPENSWEGPIAETLAHLDILMPNEREACRLANESNLEDAIDKLSEMIPMLVIKRGAAGALVSHRGLRYEAPGHLTELVDVIGAGDSFNAGFLHAFVHGTGVRDCLALGNACGAYSTTAIGGTQAFSAPHRMQQFLEGLGVATEIVSR</sequence>
<evidence type="ECO:0000259" key="3">
    <source>
        <dbReference type="Pfam" id="PF00294"/>
    </source>
</evidence>
<keyword evidence="1" id="KW-0808">Transferase</keyword>
<dbReference type="InterPro" id="IPR011611">
    <property type="entry name" value="PfkB_dom"/>
</dbReference>
<protein>
    <submittedName>
        <fullName evidence="4">Sugar/nucleoside kinase (Ribokinase family)</fullName>
    </submittedName>
</protein>
<dbReference type="Pfam" id="PF00294">
    <property type="entry name" value="PfkB"/>
    <property type="match status" value="1"/>
</dbReference>
<proteinExistence type="predicted"/>
<dbReference type="AlphaFoldDB" id="A0A7W8MSV7"/>
<evidence type="ECO:0000313" key="5">
    <source>
        <dbReference type="Proteomes" id="UP000568106"/>
    </source>
</evidence>
<dbReference type="InterPro" id="IPR002173">
    <property type="entry name" value="Carboh/pur_kinase_PfkB_CS"/>
</dbReference>
<keyword evidence="2 4" id="KW-0418">Kinase</keyword>
<gene>
    <name evidence="4" type="ORF">HDF09_003792</name>
</gene>
<dbReference type="InterPro" id="IPR029056">
    <property type="entry name" value="Ribokinase-like"/>
</dbReference>
<dbReference type="Gene3D" id="3.40.1190.20">
    <property type="match status" value="1"/>
</dbReference>
<name>A0A7W8MSV7_9BACT</name>
<dbReference type="CDD" id="cd01166">
    <property type="entry name" value="KdgK"/>
    <property type="match status" value="1"/>
</dbReference>
<dbReference type="GO" id="GO:0016301">
    <property type="term" value="F:kinase activity"/>
    <property type="evidence" value="ECO:0007669"/>
    <property type="project" value="UniProtKB-KW"/>
</dbReference>
<evidence type="ECO:0000256" key="2">
    <source>
        <dbReference type="ARBA" id="ARBA00022777"/>
    </source>
</evidence>
<comment type="caution">
    <text evidence="4">The sequence shown here is derived from an EMBL/GenBank/DDBJ whole genome shotgun (WGS) entry which is preliminary data.</text>
</comment>
<organism evidence="4 5">
    <name type="scientific">Tunturiibacter empetritectus</name>
    <dbReference type="NCBI Taxonomy" id="3069691"/>
    <lineage>
        <taxon>Bacteria</taxon>
        <taxon>Pseudomonadati</taxon>
        <taxon>Acidobacteriota</taxon>
        <taxon>Terriglobia</taxon>
        <taxon>Terriglobales</taxon>
        <taxon>Acidobacteriaceae</taxon>
        <taxon>Tunturiibacter</taxon>
    </lineage>
</organism>